<feature type="chain" id="PRO_5032381131" description="Elicitin" evidence="8">
    <location>
        <begin position="17"/>
        <end position="179"/>
    </location>
</feature>
<accession>A0A833SZE1</accession>
<dbReference type="GO" id="GO:0052040">
    <property type="term" value="P:symbiont-mediated perturbation of host programmed cell death"/>
    <property type="evidence" value="ECO:0007669"/>
    <property type="project" value="UniProtKB-UniRule"/>
</dbReference>
<evidence type="ECO:0000256" key="1">
    <source>
        <dbReference type="ARBA" id="ARBA00004613"/>
    </source>
</evidence>
<protein>
    <recommendedName>
        <fullName evidence="6">Elicitin</fullName>
    </recommendedName>
</protein>
<keyword evidence="5 6" id="KW-1015">Disulfide bond</keyword>
<evidence type="ECO:0000256" key="7">
    <source>
        <dbReference type="SAM" id="MobiDB-lite"/>
    </source>
</evidence>
<evidence type="ECO:0000313" key="9">
    <source>
        <dbReference type="EMBL" id="KAF4034379.1"/>
    </source>
</evidence>
<dbReference type="Pfam" id="PF00964">
    <property type="entry name" value="Elicitin"/>
    <property type="match status" value="1"/>
</dbReference>
<feature type="compositionally biased region" description="Low complexity" evidence="7">
    <location>
        <begin position="123"/>
        <end position="156"/>
    </location>
</feature>
<keyword evidence="8" id="KW-0732">Signal</keyword>
<evidence type="ECO:0000313" key="10">
    <source>
        <dbReference type="Proteomes" id="UP000602510"/>
    </source>
</evidence>
<comment type="caution">
    <text evidence="9">The sequence shown here is derived from an EMBL/GenBank/DDBJ whole genome shotgun (WGS) entry which is preliminary data.</text>
</comment>
<dbReference type="EMBL" id="WSZM01000370">
    <property type="protein sequence ID" value="KAF4034379.1"/>
    <property type="molecule type" value="Genomic_DNA"/>
</dbReference>
<comment type="similarity">
    <text evidence="2 6">Belongs to the elicitin family.</text>
</comment>
<dbReference type="Proteomes" id="UP000602510">
    <property type="component" value="Unassembled WGS sequence"/>
</dbReference>
<dbReference type="GO" id="GO:0005576">
    <property type="term" value="C:extracellular region"/>
    <property type="evidence" value="ECO:0007669"/>
    <property type="project" value="UniProtKB-SubCell"/>
</dbReference>
<dbReference type="InterPro" id="IPR036470">
    <property type="entry name" value="Elicitin_sf"/>
</dbReference>
<keyword evidence="3 6" id="KW-0964">Secreted</keyword>
<evidence type="ECO:0000256" key="6">
    <source>
        <dbReference type="RuleBase" id="RU368111"/>
    </source>
</evidence>
<feature type="region of interest" description="Disordered" evidence="7">
    <location>
        <begin position="120"/>
        <end position="156"/>
    </location>
</feature>
<comment type="subcellular location">
    <subcellularLocation>
        <location evidence="1 6">Secreted</location>
    </subcellularLocation>
</comment>
<keyword evidence="4 6" id="KW-0928">Hypersensitive response elicitation</keyword>
<evidence type="ECO:0000256" key="2">
    <source>
        <dbReference type="ARBA" id="ARBA00009544"/>
    </source>
</evidence>
<sequence>MKAAVMSSLAVAGAIALVAPMAPCDLENIEATLLSNSTIAAEVKRSKEQCKQDTGVDIFAITEFLTNATASEFQQSNKGCNILINLVNGYTNVNTQCTIVVNGTEKVYGRLISDFLDGKTGNETDSSSDSASESTSASSSASESGSNSSLASASTSGSSTTALSIVTYGAIAAIAVALR</sequence>
<evidence type="ECO:0000256" key="8">
    <source>
        <dbReference type="SAM" id="SignalP"/>
    </source>
</evidence>
<organism evidence="9 10">
    <name type="scientific">Phytophthora infestans</name>
    <name type="common">Potato late blight agent</name>
    <name type="synonym">Botrytis infestans</name>
    <dbReference type="NCBI Taxonomy" id="4787"/>
    <lineage>
        <taxon>Eukaryota</taxon>
        <taxon>Sar</taxon>
        <taxon>Stramenopiles</taxon>
        <taxon>Oomycota</taxon>
        <taxon>Peronosporomycetes</taxon>
        <taxon>Peronosporales</taxon>
        <taxon>Peronosporaceae</taxon>
        <taxon>Phytophthora</taxon>
    </lineage>
</organism>
<reference evidence="9" key="1">
    <citation type="submission" date="2020-04" db="EMBL/GenBank/DDBJ databases">
        <title>Hybrid Assembly of Korean Phytophthora infestans isolates.</title>
        <authorList>
            <person name="Prokchorchik M."/>
            <person name="Lee Y."/>
            <person name="Seo J."/>
            <person name="Cho J.-H."/>
            <person name="Park Y.-E."/>
            <person name="Jang D.-C."/>
            <person name="Im J.-S."/>
            <person name="Choi J.-G."/>
            <person name="Park H.-J."/>
            <person name="Lee G.-B."/>
            <person name="Lee Y.-G."/>
            <person name="Hong S.-Y."/>
            <person name="Cho K."/>
            <person name="Sohn K.H."/>
        </authorList>
    </citation>
    <scope>NUCLEOTIDE SEQUENCE</scope>
    <source>
        <strain evidence="9">KR_1_A1</strain>
    </source>
</reference>
<keyword evidence="10" id="KW-1185">Reference proteome</keyword>
<dbReference type="InterPro" id="IPR002200">
    <property type="entry name" value="Elicitin"/>
</dbReference>
<evidence type="ECO:0000256" key="4">
    <source>
        <dbReference type="ARBA" id="ARBA00022978"/>
    </source>
</evidence>
<name>A0A833SZE1_PHYIN</name>
<evidence type="ECO:0000256" key="3">
    <source>
        <dbReference type="ARBA" id="ARBA00022525"/>
    </source>
</evidence>
<evidence type="ECO:0000256" key="5">
    <source>
        <dbReference type="ARBA" id="ARBA00023157"/>
    </source>
</evidence>
<proteinExistence type="inferred from homology"/>
<dbReference type="Gene3D" id="1.10.239.10">
    <property type="entry name" value="Elicitin domain"/>
    <property type="match status" value="1"/>
</dbReference>
<dbReference type="AlphaFoldDB" id="A0A833SZE1"/>
<feature type="signal peptide" evidence="8">
    <location>
        <begin position="1"/>
        <end position="16"/>
    </location>
</feature>
<gene>
    <name evidence="9" type="ORF">GN244_ATG13663</name>
</gene>
<comment type="function">
    <text evidence="6">Induces local and distal defense responses (incompatible hypersensitive reaction) in plants from the solanaceae and cruciferae families. Elicits leaf necrosis and causes the accumulation of pathogenesis-related proteins. Might interact with the lipidic molecules of the plasma membrane.</text>
</comment>